<reference evidence="3 4" key="1">
    <citation type="submission" date="2016-11" db="EMBL/GenBank/DDBJ databases">
        <title>Description of two novel members of the family Erysipelotrichaceae: Ileibacterium lipovorans gen. nov., sp. nov. and Dubosiella newyorkensis, gen. nov., sp. nov.</title>
        <authorList>
            <person name="Cox L.M."/>
            <person name="Sohn J."/>
            <person name="Tyrrell K.L."/>
            <person name="Citron D.M."/>
            <person name="Lawson P.A."/>
            <person name="Patel N.B."/>
            <person name="Iizumi T."/>
            <person name="Perez-Perez G.I."/>
            <person name="Goldstein E.J."/>
            <person name="Blaser M.J."/>
        </authorList>
    </citation>
    <scope>NUCLEOTIDE SEQUENCE [LARGE SCALE GENOMIC DNA]</scope>
    <source>
        <strain evidence="3 4">NYU-BL-A3</strain>
    </source>
</reference>
<dbReference type="PANTHER" id="PTHR36435:SF1">
    <property type="entry name" value="CAAX AMINO TERMINAL PROTEASE FAMILY PROTEIN"/>
    <property type="match status" value="1"/>
</dbReference>
<organism evidence="3 4">
    <name type="scientific">Ileibacterium valens</name>
    <dbReference type="NCBI Taxonomy" id="1862668"/>
    <lineage>
        <taxon>Bacteria</taxon>
        <taxon>Bacillati</taxon>
        <taxon>Bacillota</taxon>
        <taxon>Erysipelotrichia</taxon>
        <taxon>Erysipelotrichales</taxon>
        <taxon>Erysipelotrichaceae</taxon>
        <taxon>Ileibacterium</taxon>
    </lineage>
</organism>
<feature type="transmembrane region" description="Helical" evidence="1">
    <location>
        <begin position="84"/>
        <end position="103"/>
    </location>
</feature>
<sequence length="338" mass="37164">MNDRMGPPPIPAMAPETNESLTRSMIDQESESRAISDSLKTLWVYIGSQFLISFALSLVLGFFMGFFLSVFLPYTGDSIYEVTTNVVLLGATAASAIAAIAYGRKAFGIQIEKTEFSPVKNWMDYIRKTCMCYSLTVPLLVLVSGISLVLELLFGLYIPEAGNVNYSIGGESVYFITAVIAAPILEEIVFRGLIFKALKKYSLSFAMFFSALCFGLLHMNLFQGIPVFAMGILLAYFYHQSNTLCLPIGIHMINNLISVLASASLGAISTVLSFAPIVLCLIGFYFLSQEWSSIRSCFENSVPAKPLWNITAHKVSFWLLVALFGIMSIVVILFPGTI</sequence>
<dbReference type="PANTHER" id="PTHR36435">
    <property type="entry name" value="SLR1288 PROTEIN"/>
    <property type="match status" value="1"/>
</dbReference>
<feature type="transmembrane region" description="Helical" evidence="1">
    <location>
        <begin position="206"/>
        <end position="239"/>
    </location>
</feature>
<feature type="transmembrane region" description="Helical" evidence="1">
    <location>
        <begin position="173"/>
        <end position="194"/>
    </location>
</feature>
<gene>
    <name evidence="3" type="ORF">BO222_06825</name>
</gene>
<dbReference type="GO" id="GO:0004175">
    <property type="term" value="F:endopeptidase activity"/>
    <property type="evidence" value="ECO:0007669"/>
    <property type="project" value="UniProtKB-ARBA"/>
</dbReference>
<dbReference type="OrthoDB" id="4177129at2"/>
<dbReference type="Pfam" id="PF02517">
    <property type="entry name" value="Rce1-like"/>
    <property type="match status" value="1"/>
</dbReference>
<feature type="domain" description="CAAX prenyl protease 2/Lysostaphin resistance protein A-like" evidence="2">
    <location>
        <begin position="173"/>
        <end position="257"/>
    </location>
</feature>
<comment type="caution">
    <text evidence="3">The sequence shown here is derived from an EMBL/GenBank/DDBJ whole genome shotgun (WGS) entry which is preliminary data.</text>
</comment>
<feature type="transmembrane region" description="Helical" evidence="1">
    <location>
        <begin position="315"/>
        <end position="334"/>
    </location>
</feature>
<dbReference type="GeneID" id="82202909"/>
<feature type="transmembrane region" description="Helical" evidence="1">
    <location>
        <begin position="259"/>
        <end position="287"/>
    </location>
</feature>
<evidence type="ECO:0000313" key="4">
    <source>
        <dbReference type="Proteomes" id="UP000186341"/>
    </source>
</evidence>
<feature type="transmembrane region" description="Helical" evidence="1">
    <location>
        <begin position="130"/>
        <end position="158"/>
    </location>
</feature>
<keyword evidence="1" id="KW-0812">Transmembrane</keyword>
<accession>A0A1U7NFT1</accession>
<evidence type="ECO:0000259" key="2">
    <source>
        <dbReference type="Pfam" id="PF02517"/>
    </source>
</evidence>
<protein>
    <recommendedName>
        <fullName evidence="2">CAAX prenyl protease 2/Lysostaphin resistance protein A-like domain-containing protein</fullName>
    </recommendedName>
</protein>
<evidence type="ECO:0000256" key="1">
    <source>
        <dbReference type="SAM" id="Phobius"/>
    </source>
</evidence>
<dbReference type="InterPro" id="IPR052710">
    <property type="entry name" value="CAAX_protease"/>
</dbReference>
<dbReference type="AlphaFoldDB" id="A0A1U7NFT1"/>
<keyword evidence="4" id="KW-1185">Reference proteome</keyword>
<keyword evidence="1" id="KW-0472">Membrane</keyword>
<dbReference type="RefSeq" id="WP_075819604.1">
    <property type="nucleotide sequence ID" value="NZ_CAPNHH010000044.1"/>
</dbReference>
<feature type="transmembrane region" description="Helical" evidence="1">
    <location>
        <begin position="42"/>
        <end position="72"/>
    </location>
</feature>
<dbReference type="Proteomes" id="UP000186341">
    <property type="component" value="Unassembled WGS sequence"/>
</dbReference>
<dbReference type="GO" id="GO:0080120">
    <property type="term" value="P:CAAX-box protein maturation"/>
    <property type="evidence" value="ECO:0007669"/>
    <property type="project" value="UniProtKB-ARBA"/>
</dbReference>
<name>A0A1U7NFT1_9FIRM</name>
<evidence type="ECO:0000313" key="3">
    <source>
        <dbReference type="EMBL" id="OLU39399.1"/>
    </source>
</evidence>
<proteinExistence type="predicted"/>
<keyword evidence="1" id="KW-1133">Transmembrane helix</keyword>
<dbReference type="EMBL" id="MPJW01000136">
    <property type="protein sequence ID" value="OLU39399.1"/>
    <property type="molecule type" value="Genomic_DNA"/>
</dbReference>
<dbReference type="InterPro" id="IPR003675">
    <property type="entry name" value="Rce1/LyrA-like_dom"/>
</dbReference>